<organism evidence="1 2">
    <name type="scientific">Mytilus coruscus</name>
    <name type="common">Sea mussel</name>
    <dbReference type="NCBI Taxonomy" id="42192"/>
    <lineage>
        <taxon>Eukaryota</taxon>
        <taxon>Metazoa</taxon>
        <taxon>Spiralia</taxon>
        <taxon>Lophotrochozoa</taxon>
        <taxon>Mollusca</taxon>
        <taxon>Bivalvia</taxon>
        <taxon>Autobranchia</taxon>
        <taxon>Pteriomorphia</taxon>
        <taxon>Mytilida</taxon>
        <taxon>Mytiloidea</taxon>
        <taxon>Mytilidae</taxon>
        <taxon>Mytilinae</taxon>
        <taxon>Mytilus</taxon>
    </lineage>
</organism>
<dbReference type="AlphaFoldDB" id="A0A6J8A308"/>
<name>A0A6J8A308_MYTCO</name>
<gene>
    <name evidence="1" type="ORF">MCOR_2787</name>
</gene>
<dbReference type="Proteomes" id="UP000507470">
    <property type="component" value="Unassembled WGS sequence"/>
</dbReference>
<proteinExistence type="predicted"/>
<evidence type="ECO:0000313" key="1">
    <source>
        <dbReference type="EMBL" id="CAC5360235.1"/>
    </source>
</evidence>
<dbReference type="EMBL" id="CACVKT020000551">
    <property type="protein sequence ID" value="CAC5360235.1"/>
    <property type="molecule type" value="Genomic_DNA"/>
</dbReference>
<protein>
    <submittedName>
        <fullName evidence="1">Uncharacterized protein</fullName>
    </submittedName>
</protein>
<reference evidence="1 2" key="1">
    <citation type="submission" date="2020-06" db="EMBL/GenBank/DDBJ databases">
        <authorList>
            <person name="Li R."/>
            <person name="Bekaert M."/>
        </authorList>
    </citation>
    <scope>NUCLEOTIDE SEQUENCE [LARGE SCALE GENOMIC DNA]</scope>
    <source>
        <strain evidence="2">wild</strain>
    </source>
</reference>
<keyword evidence="2" id="KW-1185">Reference proteome</keyword>
<accession>A0A6J8A308</accession>
<evidence type="ECO:0000313" key="2">
    <source>
        <dbReference type="Proteomes" id="UP000507470"/>
    </source>
</evidence>
<sequence>MNAQTQETQSLIDKLVPRLNMTLIGKSKRSLLPFVRNVIGGLFGLVSESDMKKVVTHINSLTSENNKISNTLKQYGGSLASFVSQTEKRLDNAMQDQSQDTITLQNYIIDLKTAIINLIEGKLSPILLKPDVIQQTVSDIQNILNANYTGYKILTSNPHYYYNYAKYVVLQNNTKLYLAVQFPLTTHGKLFEEQTFFPGLYGFMERNQTQEAWGNEIESHWEKFSHIPDIKKWPDTGSAIESVSTGSNSIFIRKLKRM</sequence>